<dbReference type="InterPro" id="IPR038763">
    <property type="entry name" value="DHH_sf"/>
</dbReference>
<evidence type="ECO:0000256" key="1">
    <source>
        <dbReference type="ARBA" id="ARBA00001936"/>
    </source>
</evidence>
<dbReference type="eggNOG" id="COG1227">
    <property type="taxonomic scope" value="Bacteria"/>
</dbReference>
<dbReference type="Gene3D" id="3.10.310.20">
    <property type="entry name" value="DHHA2 domain"/>
    <property type="match status" value="1"/>
</dbReference>
<sequence>MRIIRNSWTSLFLVSNPLISGKVCPFVSNPAFWLSRNNETWIGKIMILVVGHKNPDSDSICSAIVATELLKARGVEAMPIRQGEINRETQHILEVAGADVPELRTSVAGETVWLVDYSDLAQAPDDIAEAEVAGIVDHHRLGDVMTVNPMEAWIWPVGCTNTVLFNMFKIEGHAISEKIAKLMMSAILSDTVGFASPTCTQKDKDAVAELAQIAGVTDVDAFTKDLLIAKTNIEGLSAAQLVEKDLKGYPFNGRDVVVGQVELATLEQVDGMIEALEADLQRRCDEDGLAFAAVMLTDITTAWTRLIYKGEWSEKLTKHEKDGLLMMENTLSRKKQGWPWLQVELA</sequence>
<dbReference type="GO" id="GO:0046872">
    <property type="term" value="F:metal ion binding"/>
    <property type="evidence" value="ECO:0007669"/>
    <property type="project" value="UniProtKB-KW"/>
</dbReference>
<gene>
    <name evidence="9" type="ordered locus">VV1381</name>
</gene>
<organism evidence="9 10">
    <name type="scientific">Vibrio vulnificus (strain YJ016)</name>
    <dbReference type="NCBI Taxonomy" id="196600"/>
    <lineage>
        <taxon>Bacteria</taxon>
        <taxon>Pseudomonadati</taxon>
        <taxon>Pseudomonadota</taxon>
        <taxon>Gammaproteobacteria</taxon>
        <taxon>Vibrionales</taxon>
        <taxon>Vibrionaceae</taxon>
        <taxon>Vibrio</taxon>
    </lineage>
</organism>
<dbReference type="NCBIfam" id="NF003877">
    <property type="entry name" value="PRK05427.1"/>
    <property type="match status" value="1"/>
</dbReference>
<dbReference type="SMART" id="SM01131">
    <property type="entry name" value="DHHA2"/>
    <property type="match status" value="1"/>
</dbReference>
<dbReference type="PANTHER" id="PTHR12112:SF22">
    <property type="entry name" value="MANGANESE-DEPENDENT INORGANIC PYROPHOSPHATASE-RELATED"/>
    <property type="match status" value="1"/>
</dbReference>
<dbReference type="PANTHER" id="PTHR12112">
    <property type="entry name" value="BNIP - RELATED"/>
    <property type="match status" value="1"/>
</dbReference>
<dbReference type="EMBL" id="BA000037">
    <property type="protein sequence ID" value="BAC94145.1"/>
    <property type="molecule type" value="Genomic_DNA"/>
</dbReference>
<reference evidence="9 10" key="1">
    <citation type="journal article" date="2003" name="Genome Res.">
        <title>Comparative genome analysis of Vibrio vulnificus, a marine pathogen.</title>
        <authorList>
            <person name="Chen C.Y."/>
            <person name="Wu K.M."/>
            <person name="Chang Y.C."/>
            <person name="Chang C.H."/>
            <person name="Tsai H.C."/>
            <person name="Liao T.L."/>
            <person name="Liu Y.M."/>
            <person name="Chen H.J."/>
            <person name="Shen A.B."/>
            <person name="Li J.C."/>
            <person name="Su T.L."/>
            <person name="Shao C.P."/>
            <person name="Lee C.T."/>
            <person name="Hor L.I."/>
            <person name="Tsai S.F."/>
        </authorList>
    </citation>
    <scope>NUCLEOTIDE SEQUENCE [LARGE SCALE GENOMIC DNA]</scope>
    <source>
        <strain evidence="9 10">YJ016</strain>
    </source>
</reference>
<keyword evidence="3" id="KW-0479">Metal-binding</keyword>
<keyword evidence="4" id="KW-0378">Hydrolase</keyword>
<dbReference type="STRING" id="672.VV93_v1c12940"/>
<accession>Q7MLP6</accession>
<evidence type="ECO:0000256" key="6">
    <source>
        <dbReference type="ARBA" id="ARBA00032535"/>
    </source>
</evidence>
<feature type="domain" description="DHHA2" evidence="8">
    <location>
        <begin position="223"/>
        <end position="345"/>
    </location>
</feature>
<evidence type="ECO:0000256" key="2">
    <source>
        <dbReference type="ARBA" id="ARBA00012146"/>
    </source>
</evidence>
<name>Q7MLP6_VIBVY</name>
<dbReference type="HOGENOM" id="CLU_025243_0_1_6"/>
<proteinExistence type="predicted"/>
<evidence type="ECO:0000256" key="3">
    <source>
        <dbReference type="ARBA" id="ARBA00022723"/>
    </source>
</evidence>
<evidence type="ECO:0000313" key="10">
    <source>
        <dbReference type="Proteomes" id="UP000002675"/>
    </source>
</evidence>
<dbReference type="SUPFAM" id="SSF64182">
    <property type="entry name" value="DHH phosphoesterases"/>
    <property type="match status" value="1"/>
</dbReference>
<dbReference type="InterPro" id="IPR004097">
    <property type="entry name" value="DHHA2"/>
</dbReference>
<dbReference type="Proteomes" id="UP000002675">
    <property type="component" value="Chromosome I"/>
</dbReference>
<dbReference type="Pfam" id="PF01368">
    <property type="entry name" value="DHH"/>
    <property type="match status" value="1"/>
</dbReference>
<dbReference type="InterPro" id="IPR001667">
    <property type="entry name" value="DDH_dom"/>
</dbReference>
<keyword evidence="5" id="KW-0464">Manganese</keyword>
<evidence type="ECO:0000259" key="8">
    <source>
        <dbReference type="SMART" id="SM01131"/>
    </source>
</evidence>
<dbReference type="EC" id="3.6.1.1" evidence="2"/>
<evidence type="ECO:0000256" key="7">
    <source>
        <dbReference type="ARBA" id="ARBA00047820"/>
    </source>
</evidence>
<evidence type="ECO:0000256" key="4">
    <source>
        <dbReference type="ARBA" id="ARBA00022801"/>
    </source>
</evidence>
<dbReference type="GO" id="GO:0005737">
    <property type="term" value="C:cytoplasm"/>
    <property type="evidence" value="ECO:0007669"/>
    <property type="project" value="InterPro"/>
</dbReference>
<dbReference type="AlphaFoldDB" id="Q7MLP6"/>
<dbReference type="Pfam" id="PF02833">
    <property type="entry name" value="DHHA2"/>
    <property type="match status" value="1"/>
</dbReference>
<comment type="catalytic activity">
    <reaction evidence="7">
        <text>diphosphate + H2O = 2 phosphate + H(+)</text>
        <dbReference type="Rhea" id="RHEA:24576"/>
        <dbReference type="ChEBI" id="CHEBI:15377"/>
        <dbReference type="ChEBI" id="CHEBI:15378"/>
        <dbReference type="ChEBI" id="CHEBI:33019"/>
        <dbReference type="ChEBI" id="CHEBI:43474"/>
        <dbReference type="EC" id="3.6.1.1"/>
    </reaction>
</comment>
<dbReference type="GO" id="GO:0004427">
    <property type="term" value="F:inorganic diphosphate phosphatase activity"/>
    <property type="evidence" value="ECO:0007669"/>
    <property type="project" value="UniProtKB-EC"/>
</dbReference>
<evidence type="ECO:0000256" key="5">
    <source>
        <dbReference type="ARBA" id="ARBA00023211"/>
    </source>
</evidence>
<dbReference type="InterPro" id="IPR038222">
    <property type="entry name" value="DHHA2_dom_sf"/>
</dbReference>
<comment type="cofactor">
    <cofactor evidence="1">
        <name>Mn(2+)</name>
        <dbReference type="ChEBI" id="CHEBI:29035"/>
    </cofactor>
</comment>
<dbReference type="FunFam" id="3.90.1640.10:FF:000001">
    <property type="entry name" value="Probable manganese-dependent inorganic pyrophosphatase"/>
    <property type="match status" value="1"/>
</dbReference>
<dbReference type="Gene3D" id="3.90.1640.10">
    <property type="entry name" value="inorganic pyrophosphatase (n-terminal core)"/>
    <property type="match status" value="1"/>
</dbReference>
<evidence type="ECO:0000313" key="9">
    <source>
        <dbReference type="EMBL" id="BAC94145.1"/>
    </source>
</evidence>
<dbReference type="KEGG" id="vvy:VV1381"/>
<protein>
    <recommendedName>
        <fullName evidence="2">inorganic diphosphatase</fullName>
        <ecNumber evidence="2">3.6.1.1</ecNumber>
    </recommendedName>
    <alternativeName>
        <fullName evidence="6">Pyrophosphate phospho-hydrolase</fullName>
    </alternativeName>
</protein>